<dbReference type="Gene3D" id="2.60.120.330">
    <property type="entry name" value="B-lactam Antibiotic, Isopenicillin N Synthase, Chain"/>
    <property type="match status" value="1"/>
</dbReference>
<name>A0ABD1M681_9FABA</name>
<keyword evidence="5" id="KW-1133">Transmembrane helix</keyword>
<dbReference type="InterPro" id="IPR026992">
    <property type="entry name" value="DIOX_N"/>
</dbReference>
<keyword evidence="3" id="KW-0408">Iron</keyword>
<dbReference type="SUPFAM" id="SSF51197">
    <property type="entry name" value="Clavaminate synthase-like"/>
    <property type="match status" value="1"/>
</dbReference>
<organism evidence="7 8">
    <name type="scientific">Flemingia macrophylla</name>
    <dbReference type="NCBI Taxonomy" id="520843"/>
    <lineage>
        <taxon>Eukaryota</taxon>
        <taxon>Viridiplantae</taxon>
        <taxon>Streptophyta</taxon>
        <taxon>Embryophyta</taxon>
        <taxon>Tracheophyta</taxon>
        <taxon>Spermatophyta</taxon>
        <taxon>Magnoliopsida</taxon>
        <taxon>eudicotyledons</taxon>
        <taxon>Gunneridae</taxon>
        <taxon>Pentapetalae</taxon>
        <taxon>rosids</taxon>
        <taxon>fabids</taxon>
        <taxon>Fabales</taxon>
        <taxon>Fabaceae</taxon>
        <taxon>Papilionoideae</taxon>
        <taxon>50 kb inversion clade</taxon>
        <taxon>NPAAA clade</taxon>
        <taxon>indigoferoid/millettioid clade</taxon>
        <taxon>Phaseoleae</taxon>
        <taxon>Flemingia</taxon>
    </lineage>
</organism>
<evidence type="ECO:0000256" key="4">
    <source>
        <dbReference type="SAM" id="MobiDB-lite"/>
    </source>
</evidence>
<gene>
    <name evidence="7" type="ORF">Fmac_018860</name>
</gene>
<dbReference type="PANTHER" id="PTHR47991">
    <property type="entry name" value="OXOGLUTARATE/IRON-DEPENDENT DIOXYGENASE"/>
    <property type="match status" value="1"/>
</dbReference>
<reference evidence="7 8" key="1">
    <citation type="submission" date="2024-08" db="EMBL/GenBank/DDBJ databases">
        <title>Insights into the chromosomal genome structure of Flemingia macrophylla.</title>
        <authorList>
            <person name="Ding Y."/>
            <person name="Zhao Y."/>
            <person name="Bi W."/>
            <person name="Wu M."/>
            <person name="Zhao G."/>
            <person name="Gong Y."/>
            <person name="Li W."/>
            <person name="Zhang P."/>
        </authorList>
    </citation>
    <scope>NUCLEOTIDE SEQUENCE [LARGE SCALE GENOMIC DNA]</scope>
    <source>
        <strain evidence="7">DYQJB</strain>
        <tissue evidence="7">Leaf</tissue>
    </source>
</reference>
<accession>A0ABD1M681</accession>
<evidence type="ECO:0000256" key="2">
    <source>
        <dbReference type="ARBA" id="ARBA00022896"/>
    </source>
</evidence>
<evidence type="ECO:0000256" key="5">
    <source>
        <dbReference type="SAM" id="Phobius"/>
    </source>
</evidence>
<evidence type="ECO:0000313" key="8">
    <source>
        <dbReference type="Proteomes" id="UP001603857"/>
    </source>
</evidence>
<proteinExistence type="predicted"/>
<dbReference type="Pfam" id="PF14226">
    <property type="entry name" value="DIOX_N"/>
    <property type="match status" value="1"/>
</dbReference>
<protein>
    <recommendedName>
        <fullName evidence="6">Non-haem dioxygenase N-terminal domain-containing protein</fullName>
    </recommendedName>
</protein>
<sequence>MQFLPIEAKDAFQQNQQQINQKNDQEDQEKDQQQQDSPNYDDYLTIDFNHAIYKVTLYVIYFVKILLGFEWTALIFLKCPSKRFEKNRTKAMAEITKPFGTSLLVPSVQELAKEKTFKVPQRYFQHQHDNVVVFSETNSFVEIPIIDMQSLFSVESGSSELAKLHLACKEWGFFQLINHGVSSSLVERLKLEIQDFFNLPMEEKRKLWQNPQHMEGFVQAFVVSDDQRLDWGDMFYMTTLPTHARKSHLFPQLPLRFRFPSQSLFTNSCI</sequence>
<dbReference type="InterPro" id="IPR050295">
    <property type="entry name" value="Plant_2OG-oxidoreductases"/>
</dbReference>
<dbReference type="AlphaFoldDB" id="A0ABD1M681"/>
<feature type="domain" description="Non-haem dioxygenase N-terminal" evidence="6">
    <location>
        <begin position="143"/>
        <end position="244"/>
    </location>
</feature>
<dbReference type="InterPro" id="IPR027443">
    <property type="entry name" value="IPNS-like_sf"/>
</dbReference>
<feature type="compositionally biased region" description="Low complexity" evidence="4">
    <location>
        <begin position="11"/>
        <end position="22"/>
    </location>
</feature>
<keyword evidence="5" id="KW-0812">Transmembrane</keyword>
<keyword evidence="8" id="KW-1185">Reference proteome</keyword>
<dbReference type="EMBL" id="JBGMDY010000006">
    <property type="protein sequence ID" value="KAL2331279.1"/>
    <property type="molecule type" value="Genomic_DNA"/>
</dbReference>
<evidence type="ECO:0000313" key="7">
    <source>
        <dbReference type="EMBL" id="KAL2331279.1"/>
    </source>
</evidence>
<keyword evidence="5" id="KW-0472">Membrane</keyword>
<dbReference type="GO" id="GO:0046872">
    <property type="term" value="F:metal ion binding"/>
    <property type="evidence" value="ECO:0007669"/>
    <property type="project" value="UniProtKB-KW"/>
</dbReference>
<evidence type="ECO:0000256" key="1">
    <source>
        <dbReference type="ARBA" id="ARBA00022723"/>
    </source>
</evidence>
<feature type="transmembrane region" description="Helical" evidence="5">
    <location>
        <begin position="58"/>
        <end position="77"/>
    </location>
</feature>
<evidence type="ECO:0000259" key="6">
    <source>
        <dbReference type="Pfam" id="PF14226"/>
    </source>
</evidence>
<keyword evidence="2" id="KW-0847">Vitamin C</keyword>
<evidence type="ECO:0000256" key="3">
    <source>
        <dbReference type="ARBA" id="ARBA00023004"/>
    </source>
</evidence>
<feature type="region of interest" description="Disordered" evidence="4">
    <location>
        <begin position="1"/>
        <end position="38"/>
    </location>
</feature>
<dbReference type="GO" id="GO:0031418">
    <property type="term" value="F:L-ascorbic acid binding"/>
    <property type="evidence" value="ECO:0007669"/>
    <property type="project" value="UniProtKB-KW"/>
</dbReference>
<keyword evidence="1" id="KW-0479">Metal-binding</keyword>
<comment type="caution">
    <text evidence="7">The sequence shown here is derived from an EMBL/GenBank/DDBJ whole genome shotgun (WGS) entry which is preliminary data.</text>
</comment>
<dbReference type="Proteomes" id="UP001603857">
    <property type="component" value="Unassembled WGS sequence"/>
</dbReference>